<reference evidence="2" key="1">
    <citation type="submission" date="2016-04" db="EMBL/GenBank/DDBJ databases">
        <authorList>
            <person name="Evans L.H."/>
            <person name="Alamgir A."/>
            <person name="Owens N."/>
            <person name="Weber N.D."/>
            <person name="Virtaneva K."/>
            <person name="Barbian K."/>
            <person name="Babar A."/>
            <person name="Rosenke K."/>
        </authorList>
    </citation>
    <scope>NUCLEOTIDE SEQUENCE [LARGE SCALE GENOMIC DNA]</scope>
    <source>
        <strain evidence="2">CBS 101.48</strain>
    </source>
</reference>
<dbReference type="EMBL" id="LT553800">
    <property type="protein sequence ID" value="SAM02287.1"/>
    <property type="molecule type" value="Genomic_DNA"/>
</dbReference>
<accession>A0A168PFD6</accession>
<protein>
    <submittedName>
        <fullName evidence="2">Uncharacterized protein</fullName>
    </submittedName>
</protein>
<feature type="region of interest" description="Disordered" evidence="1">
    <location>
        <begin position="30"/>
        <end position="52"/>
    </location>
</feature>
<feature type="region of interest" description="Disordered" evidence="1">
    <location>
        <begin position="73"/>
        <end position="105"/>
    </location>
</feature>
<feature type="compositionally biased region" description="Basic and acidic residues" evidence="1">
    <location>
        <begin position="74"/>
        <end position="87"/>
    </location>
</feature>
<dbReference type="Proteomes" id="UP000078561">
    <property type="component" value="Unassembled WGS sequence"/>
</dbReference>
<dbReference type="OrthoDB" id="10491047at2759"/>
<evidence type="ECO:0000313" key="3">
    <source>
        <dbReference type="Proteomes" id="UP000078561"/>
    </source>
</evidence>
<evidence type="ECO:0000256" key="1">
    <source>
        <dbReference type="SAM" id="MobiDB-lite"/>
    </source>
</evidence>
<organism evidence="2">
    <name type="scientific">Absidia glauca</name>
    <name type="common">Pin mould</name>
    <dbReference type="NCBI Taxonomy" id="4829"/>
    <lineage>
        <taxon>Eukaryota</taxon>
        <taxon>Fungi</taxon>
        <taxon>Fungi incertae sedis</taxon>
        <taxon>Mucoromycota</taxon>
        <taxon>Mucoromycotina</taxon>
        <taxon>Mucoromycetes</taxon>
        <taxon>Mucorales</taxon>
        <taxon>Cunninghamellaceae</taxon>
        <taxon>Absidia</taxon>
    </lineage>
</organism>
<evidence type="ECO:0000313" key="2">
    <source>
        <dbReference type="EMBL" id="SAM02287.1"/>
    </source>
</evidence>
<keyword evidence="3" id="KW-1185">Reference proteome</keyword>
<dbReference type="InParanoid" id="A0A168PFD6"/>
<dbReference type="AlphaFoldDB" id="A0A168PFD6"/>
<sequence>MMVDHNSGNTILHRSSFPSVVKQWLLLMSSTPSPTHSTTSDDDHHHHHHHHHSNSLFESTYFSFPDYEALQQPELEKSSTKQCKNQDHAAQSSSSHHNHHPSILY</sequence>
<proteinExistence type="predicted"/>
<feature type="compositionally biased region" description="Basic residues" evidence="1">
    <location>
        <begin position="96"/>
        <end position="105"/>
    </location>
</feature>
<name>A0A168PFD6_ABSGL</name>
<gene>
    <name evidence="2" type="primary">ABSGL_08066.1 scaffold 9578</name>
</gene>